<dbReference type="InterPro" id="IPR011990">
    <property type="entry name" value="TPR-like_helical_dom_sf"/>
</dbReference>
<protein>
    <submittedName>
        <fullName evidence="1">Tetratricopeptide repeat protein</fullName>
    </submittedName>
</protein>
<dbReference type="AlphaFoldDB" id="A0A2T0T2I7"/>
<dbReference type="SUPFAM" id="SSF48452">
    <property type="entry name" value="TPR-like"/>
    <property type="match status" value="1"/>
</dbReference>
<dbReference type="Proteomes" id="UP000239494">
    <property type="component" value="Unassembled WGS sequence"/>
</dbReference>
<gene>
    <name evidence="1" type="ORF">CLV43_107485</name>
</gene>
<dbReference type="OrthoDB" id="4466868at2"/>
<evidence type="ECO:0000313" key="2">
    <source>
        <dbReference type="Proteomes" id="UP000239494"/>
    </source>
</evidence>
<evidence type="ECO:0000313" key="1">
    <source>
        <dbReference type="EMBL" id="PRY39898.1"/>
    </source>
</evidence>
<dbReference type="EMBL" id="PVTF01000007">
    <property type="protein sequence ID" value="PRY39898.1"/>
    <property type="molecule type" value="Genomic_DNA"/>
</dbReference>
<sequence length="94" mass="10088">MDVTLLYRKALRQADFGRLDAAESTLREVLAVAERGSAARVRALVVLGDLLCELGRAAEAVPLLDEALAGAPDVDDLLDHELDRARALRRGHGG</sequence>
<proteinExistence type="predicted"/>
<dbReference type="Gene3D" id="1.25.40.10">
    <property type="entry name" value="Tetratricopeptide repeat domain"/>
    <property type="match status" value="1"/>
</dbReference>
<keyword evidence="2" id="KW-1185">Reference proteome</keyword>
<dbReference type="RefSeq" id="WP_106189777.1">
    <property type="nucleotide sequence ID" value="NZ_PVTF01000007.1"/>
</dbReference>
<accession>A0A2T0T2I7</accession>
<reference evidence="1 2" key="1">
    <citation type="submission" date="2018-03" db="EMBL/GenBank/DDBJ databases">
        <title>Genomic Encyclopedia of Archaeal and Bacterial Type Strains, Phase II (KMG-II): from individual species to whole genera.</title>
        <authorList>
            <person name="Goeker M."/>
        </authorList>
    </citation>
    <scope>NUCLEOTIDE SEQUENCE [LARGE SCALE GENOMIC DNA]</scope>
    <source>
        <strain evidence="1 2">DSM 44720</strain>
    </source>
</reference>
<organism evidence="1 2">
    <name type="scientific">Umezawaea tangerina</name>
    <dbReference type="NCBI Taxonomy" id="84725"/>
    <lineage>
        <taxon>Bacteria</taxon>
        <taxon>Bacillati</taxon>
        <taxon>Actinomycetota</taxon>
        <taxon>Actinomycetes</taxon>
        <taxon>Pseudonocardiales</taxon>
        <taxon>Pseudonocardiaceae</taxon>
        <taxon>Umezawaea</taxon>
    </lineage>
</organism>
<dbReference type="Pfam" id="PF13424">
    <property type="entry name" value="TPR_12"/>
    <property type="match status" value="1"/>
</dbReference>
<comment type="caution">
    <text evidence="1">The sequence shown here is derived from an EMBL/GenBank/DDBJ whole genome shotgun (WGS) entry which is preliminary data.</text>
</comment>
<name>A0A2T0T2I7_9PSEU</name>